<dbReference type="InParanoid" id="I7MMR2"/>
<dbReference type="EMBL" id="GG662299">
    <property type="protein sequence ID" value="EAS06242.2"/>
    <property type="molecule type" value="Genomic_DNA"/>
</dbReference>
<organism evidence="1 2">
    <name type="scientific">Tetrahymena thermophila (strain SB210)</name>
    <dbReference type="NCBI Taxonomy" id="312017"/>
    <lineage>
        <taxon>Eukaryota</taxon>
        <taxon>Sar</taxon>
        <taxon>Alveolata</taxon>
        <taxon>Ciliophora</taxon>
        <taxon>Intramacronucleata</taxon>
        <taxon>Oligohymenophorea</taxon>
        <taxon>Hymenostomatida</taxon>
        <taxon>Tetrahymenina</taxon>
        <taxon>Tetrahymenidae</taxon>
        <taxon>Tetrahymena</taxon>
    </lineage>
</organism>
<name>I7MMR2_TETTS</name>
<dbReference type="AlphaFoldDB" id="I7MMR2"/>
<dbReference type="RefSeq" id="XP_001026487.2">
    <property type="nucleotide sequence ID" value="XM_001026487.2"/>
</dbReference>
<evidence type="ECO:0000313" key="1">
    <source>
        <dbReference type="EMBL" id="EAS06242.2"/>
    </source>
</evidence>
<dbReference type="GeneID" id="7830627"/>
<reference evidence="2" key="1">
    <citation type="journal article" date="2006" name="PLoS Biol.">
        <title>Macronuclear genome sequence of the ciliate Tetrahymena thermophila, a model eukaryote.</title>
        <authorList>
            <person name="Eisen J.A."/>
            <person name="Coyne R.S."/>
            <person name="Wu M."/>
            <person name="Wu D."/>
            <person name="Thiagarajan M."/>
            <person name="Wortman J.R."/>
            <person name="Badger J.H."/>
            <person name="Ren Q."/>
            <person name="Amedeo P."/>
            <person name="Jones K.M."/>
            <person name="Tallon L.J."/>
            <person name="Delcher A.L."/>
            <person name="Salzberg S.L."/>
            <person name="Silva J.C."/>
            <person name="Haas B.J."/>
            <person name="Majoros W.H."/>
            <person name="Farzad M."/>
            <person name="Carlton J.M."/>
            <person name="Smith R.K. Jr."/>
            <person name="Garg J."/>
            <person name="Pearlman R.E."/>
            <person name="Karrer K.M."/>
            <person name="Sun L."/>
            <person name="Manning G."/>
            <person name="Elde N.C."/>
            <person name="Turkewitz A.P."/>
            <person name="Asai D.J."/>
            <person name="Wilkes D.E."/>
            <person name="Wang Y."/>
            <person name="Cai H."/>
            <person name="Collins K."/>
            <person name="Stewart B.A."/>
            <person name="Lee S.R."/>
            <person name="Wilamowska K."/>
            <person name="Weinberg Z."/>
            <person name="Ruzzo W.L."/>
            <person name="Wloga D."/>
            <person name="Gaertig J."/>
            <person name="Frankel J."/>
            <person name="Tsao C.-C."/>
            <person name="Gorovsky M.A."/>
            <person name="Keeling P.J."/>
            <person name="Waller R.F."/>
            <person name="Patron N.J."/>
            <person name="Cherry J.M."/>
            <person name="Stover N.A."/>
            <person name="Krieger C.J."/>
            <person name="del Toro C."/>
            <person name="Ryder H.F."/>
            <person name="Williamson S.C."/>
            <person name="Barbeau R.A."/>
            <person name="Hamilton E.P."/>
            <person name="Orias E."/>
        </authorList>
    </citation>
    <scope>NUCLEOTIDE SEQUENCE [LARGE SCALE GENOMIC DNA]</scope>
    <source>
        <strain evidence="2">SB210</strain>
    </source>
</reference>
<accession>I7MMR2</accession>
<dbReference type="GO" id="GO:0016787">
    <property type="term" value="F:hydrolase activity"/>
    <property type="evidence" value="ECO:0007669"/>
    <property type="project" value="UniProtKB-KW"/>
</dbReference>
<keyword evidence="2" id="KW-1185">Reference proteome</keyword>
<protein>
    <submittedName>
        <fullName evidence="1">Glycoside hydrolase family 1 protein</fullName>
    </submittedName>
</protein>
<keyword evidence="1" id="KW-0378">Hydrolase</keyword>
<dbReference type="KEGG" id="tet:TTHERM_00327240"/>
<dbReference type="Proteomes" id="UP000009168">
    <property type="component" value="Unassembled WGS sequence"/>
</dbReference>
<proteinExistence type="predicted"/>
<gene>
    <name evidence="1" type="ORF">TTHERM_00327240</name>
</gene>
<evidence type="ECO:0000313" key="2">
    <source>
        <dbReference type="Proteomes" id="UP000009168"/>
    </source>
</evidence>
<sequence>MNQNNLLPQIIQNKRKLFQTQNLINQNKCLGQTIIEKDIYQEEQIYDIQDIINQFDCQLNIFTGLSITNDGVIRLFSNINQVCLGFQQQDVVQIQDLIKLNVINIVQQRNNSLIQHSTEQAINFMSSLSNFPFQMASQCFKKTGKILNYIKSFIDQSQTVDQCYEDFKNEEFQNYTKVFFQFLEEYSKLNPYQMYHYQIGRLNLILRDMEYYHTGYSKPYLEFLGMDYGSLSQLLLRRKKVDLVKDKQEITNISLQALSIMYQSNGEEQYESEITTFDGYPIKIKLIKKNYTKLFGIQNFLADECEYQFLVTEIDVDLKDLQQLIQYREKICQRSEQINIQDFLRRELSYLFEDVEYTIDSYYLFEKFYSQNIITLKQIEQFKKKDFSKICGYRQILS</sequence>